<dbReference type="GO" id="GO:0003774">
    <property type="term" value="F:cytoskeletal motor activity"/>
    <property type="evidence" value="ECO:0007669"/>
    <property type="project" value="InterPro"/>
</dbReference>
<evidence type="ECO:0000259" key="10">
    <source>
        <dbReference type="Pfam" id="PF01052"/>
    </source>
</evidence>
<dbReference type="STRING" id="1313304.CALK_1061"/>
<keyword evidence="4" id="KW-1003">Cell membrane</keyword>
<dbReference type="GO" id="GO:0005886">
    <property type="term" value="C:plasma membrane"/>
    <property type="evidence" value="ECO:0007669"/>
    <property type="project" value="UniProtKB-SubCell"/>
</dbReference>
<feature type="compositionally biased region" description="Low complexity" evidence="9">
    <location>
        <begin position="235"/>
        <end position="246"/>
    </location>
</feature>
<dbReference type="eggNOG" id="COG1886">
    <property type="taxonomic scope" value="Bacteria"/>
</dbReference>
<dbReference type="RefSeq" id="WP_022636549.1">
    <property type="nucleotide sequence ID" value="NZ_ASJR01000007.1"/>
</dbReference>
<dbReference type="PRINTS" id="PR00956">
    <property type="entry name" value="FLGMOTORFLIN"/>
</dbReference>
<feature type="domain" description="Flagellar motor switch protein FliN-like C-terminal" evidence="10">
    <location>
        <begin position="269"/>
        <end position="339"/>
    </location>
</feature>
<evidence type="ECO:0000256" key="1">
    <source>
        <dbReference type="ARBA" id="ARBA00004413"/>
    </source>
</evidence>
<dbReference type="GO" id="GO:0071973">
    <property type="term" value="P:bacterial-type flagellum-dependent cell motility"/>
    <property type="evidence" value="ECO:0007669"/>
    <property type="project" value="InterPro"/>
</dbReference>
<dbReference type="Gene3D" id="3.40.1550.10">
    <property type="entry name" value="CheC-like"/>
    <property type="match status" value="1"/>
</dbReference>
<evidence type="ECO:0000256" key="7">
    <source>
        <dbReference type="ARBA" id="ARBA00023136"/>
    </source>
</evidence>
<evidence type="ECO:0000256" key="8">
    <source>
        <dbReference type="ARBA" id="ARBA00025044"/>
    </source>
</evidence>
<evidence type="ECO:0000256" key="5">
    <source>
        <dbReference type="ARBA" id="ARBA00022500"/>
    </source>
</evidence>
<dbReference type="EMBL" id="ASJR01000007">
    <property type="protein sequence ID" value="ERP32074.1"/>
    <property type="molecule type" value="Genomic_DNA"/>
</dbReference>
<feature type="compositionally biased region" description="Acidic residues" evidence="9">
    <location>
        <begin position="222"/>
        <end position="234"/>
    </location>
</feature>
<organism evidence="11 12">
    <name type="scientific">Chitinivibrio alkaliphilus ACht1</name>
    <dbReference type="NCBI Taxonomy" id="1313304"/>
    <lineage>
        <taxon>Bacteria</taxon>
        <taxon>Pseudomonadati</taxon>
        <taxon>Fibrobacterota</taxon>
        <taxon>Chitinivibrionia</taxon>
        <taxon>Chitinivibrionales</taxon>
        <taxon>Chitinivibrionaceae</taxon>
        <taxon>Chitinivibrio</taxon>
    </lineage>
</organism>
<keyword evidence="11" id="KW-0966">Cell projection</keyword>
<dbReference type="Proteomes" id="UP000017148">
    <property type="component" value="Unassembled WGS sequence"/>
</dbReference>
<dbReference type="PANTHER" id="PTHR43484">
    <property type="match status" value="1"/>
</dbReference>
<dbReference type="SUPFAM" id="SSF103039">
    <property type="entry name" value="CheC-like"/>
    <property type="match status" value="1"/>
</dbReference>
<evidence type="ECO:0000256" key="4">
    <source>
        <dbReference type="ARBA" id="ARBA00022475"/>
    </source>
</evidence>
<keyword evidence="12" id="KW-1185">Reference proteome</keyword>
<dbReference type="GO" id="GO:0009425">
    <property type="term" value="C:bacterial-type flagellum basal body"/>
    <property type="evidence" value="ECO:0007669"/>
    <property type="project" value="InterPro"/>
</dbReference>
<feature type="region of interest" description="Disordered" evidence="9">
    <location>
        <begin position="196"/>
        <end position="263"/>
    </location>
</feature>
<dbReference type="NCBIfam" id="TIGR02480">
    <property type="entry name" value="fliN"/>
    <property type="match status" value="1"/>
</dbReference>
<dbReference type="InterPro" id="IPR036429">
    <property type="entry name" value="SpoA-like_sf"/>
</dbReference>
<dbReference type="SUPFAM" id="SSF101801">
    <property type="entry name" value="Surface presentation of antigens (SPOA)"/>
    <property type="match status" value="1"/>
</dbReference>
<evidence type="ECO:0000256" key="3">
    <source>
        <dbReference type="ARBA" id="ARBA00021897"/>
    </source>
</evidence>
<dbReference type="InterPro" id="IPR051469">
    <property type="entry name" value="FliN/MopA/SpaO"/>
</dbReference>
<name>U7D6D1_9BACT</name>
<dbReference type="Pfam" id="PF01052">
    <property type="entry name" value="FliMN_C"/>
    <property type="match status" value="1"/>
</dbReference>
<evidence type="ECO:0000313" key="11">
    <source>
        <dbReference type="EMBL" id="ERP32074.1"/>
    </source>
</evidence>
<dbReference type="AlphaFoldDB" id="U7D6D1"/>
<dbReference type="Gene3D" id="2.30.330.10">
    <property type="entry name" value="SpoA-like"/>
    <property type="match status" value="1"/>
</dbReference>
<dbReference type="PANTHER" id="PTHR43484:SF1">
    <property type="entry name" value="FLAGELLAR MOTOR SWITCH PROTEIN FLIN"/>
    <property type="match status" value="1"/>
</dbReference>
<dbReference type="InterPro" id="IPR001543">
    <property type="entry name" value="FliN-like_C"/>
</dbReference>
<keyword evidence="7" id="KW-0472">Membrane</keyword>
<keyword evidence="6" id="KW-0283">Flagellar rotation</keyword>
<dbReference type="InterPro" id="IPR012826">
    <property type="entry name" value="FliN"/>
</dbReference>
<evidence type="ECO:0000313" key="12">
    <source>
        <dbReference type="Proteomes" id="UP000017148"/>
    </source>
</evidence>
<sequence length="349" mass="37384">MSDFLSQDDIDALLQSEEVSGGSSSGGGDALEAIVADFNSQQGSVIKTLIGKEITFTFEEKVDSEEGAQLFENTEYLGIDIPFTGAVEGTATLYMSKKHVATFADLMVMGDGAAPYNAEEHNDAIKELYSAVAGGYTTDLGGKADGSVNYDTIEIQDGDTTLDLPAATAKISVTIETGDPFYILLAMDTSLHGQLNELYGGSSENLEEEEEEASAPRNRPFDDDDDLLSQDELDSLTTASSSLSGGYETSEPTPQKPRVKPASQKNIDMLLDIDLDIAIELGKTEISIKRVLDMAPGSMVELDSFAGEPVNLLVNNKVVAKGEVVVVDENFGVRIISLVSPEERIKSLR</sequence>
<dbReference type="OrthoDB" id="9773459at2"/>
<keyword evidence="11" id="KW-0969">Cilium</keyword>
<keyword evidence="11" id="KW-0282">Flagellum</keyword>
<dbReference type="InterPro" id="IPR028976">
    <property type="entry name" value="CheC-like_sf"/>
</dbReference>
<comment type="subcellular location">
    <subcellularLocation>
        <location evidence="1">Cell membrane</location>
        <topology evidence="1">Peripheral membrane protein</topology>
        <orientation evidence="1">Cytoplasmic side</orientation>
    </subcellularLocation>
</comment>
<gene>
    <name evidence="11" type="ORF">CALK_1061</name>
</gene>
<accession>U7D6D1</accession>
<proteinExistence type="inferred from homology"/>
<evidence type="ECO:0000256" key="6">
    <source>
        <dbReference type="ARBA" id="ARBA00022779"/>
    </source>
</evidence>
<dbReference type="GO" id="GO:0006935">
    <property type="term" value="P:chemotaxis"/>
    <property type="evidence" value="ECO:0007669"/>
    <property type="project" value="UniProtKB-KW"/>
</dbReference>
<evidence type="ECO:0000256" key="9">
    <source>
        <dbReference type="SAM" id="MobiDB-lite"/>
    </source>
</evidence>
<evidence type="ECO:0000256" key="2">
    <source>
        <dbReference type="ARBA" id="ARBA00009226"/>
    </source>
</evidence>
<protein>
    <recommendedName>
        <fullName evidence="3">Flagellar motor switch protein FliN</fullName>
    </recommendedName>
</protein>
<comment type="function">
    <text evidence="8">FliM is one of three proteins (FliG, FliN, FliM) that forms the rotor-mounted switch complex (C ring), located at the base of the basal body. This complex interacts with the CheY and CheZ chemotaxis proteins, in addition to contacting components of the motor that determine the direction of flagellar rotation.</text>
</comment>
<reference evidence="11 12" key="1">
    <citation type="journal article" date="2013" name="Environ. Microbiol.">
        <title>Genome analysis of Chitinivibrio alkaliphilus gen. nov., sp. nov., a novel extremely haloalkaliphilic anaerobic chitinolytic bacterium from the candidate phylum Termite Group 3.</title>
        <authorList>
            <person name="Sorokin D.Y."/>
            <person name="Gumerov V.M."/>
            <person name="Rakitin A.L."/>
            <person name="Beletsky A.V."/>
            <person name="Damste J.S."/>
            <person name="Muyzer G."/>
            <person name="Mardanov A.V."/>
            <person name="Ravin N.V."/>
        </authorList>
    </citation>
    <scope>NUCLEOTIDE SEQUENCE [LARGE SCALE GENOMIC DNA]</scope>
    <source>
        <strain evidence="11 12">ACht1</strain>
    </source>
</reference>
<dbReference type="InterPro" id="IPR001172">
    <property type="entry name" value="FliN_T3SS_HrcQb"/>
</dbReference>
<comment type="similarity">
    <text evidence="2">Belongs to the FliN/MopA/SpaO family.</text>
</comment>
<keyword evidence="5" id="KW-0145">Chemotaxis</keyword>
<comment type="caution">
    <text evidence="11">The sequence shown here is derived from an EMBL/GenBank/DDBJ whole genome shotgun (WGS) entry which is preliminary data.</text>
</comment>
<dbReference type="PATRIC" id="fig|1313304.3.peg.1012"/>